<dbReference type="AlphaFoldDB" id="A0A812RC10"/>
<dbReference type="InterPro" id="IPR055346">
    <property type="entry name" value="Fe-S_cluster_assembly_SufBD"/>
</dbReference>
<evidence type="ECO:0000259" key="2">
    <source>
        <dbReference type="Pfam" id="PF01458"/>
    </source>
</evidence>
<evidence type="ECO:0000256" key="1">
    <source>
        <dbReference type="ARBA" id="ARBA00043967"/>
    </source>
</evidence>
<comment type="caution">
    <text evidence="3">The sequence shown here is derived from an EMBL/GenBank/DDBJ whole genome shotgun (WGS) entry which is preliminary data.</text>
</comment>
<dbReference type="PANTHER" id="PTHR30508:SF1">
    <property type="entry name" value="UPF0051 PROTEIN ABCI8, CHLOROPLASTIC-RELATED"/>
    <property type="match status" value="1"/>
</dbReference>
<protein>
    <submittedName>
        <fullName evidence="3">Ycf24 protein</fullName>
    </submittedName>
</protein>
<sequence>MNKWCCSCVACGDASEVTGEQATTSRVSEEQLLYLTSRGLAPEEAVSLVINGFCQDVFDQLPMEFASEAQKLLSLKLEGTVG</sequence>
<dbReference type="OrthoDB" id="446132at2759"/>
<name>A0A812RC10_9DINO</name>
<dbReference type="Proteomes" id="UP000604046">
    <property type="component" value="Unassembled WGS sequence"/>
</dbReference>
<dbReference type="EMBL" id="CAJNDS010002326">
    <property type="protein sequence ID" value="CAE7433586.1"/>
    <property type="molecule type" value="Genomic_DNA"/>
</dbReference>
<dbReference type="SUPFAM" id="SSF101960">
    <property type="entry name" value="Stabilizer of iron transporter SufD"/>
    <property type="match status" value="1"/>
</dbReference>
<dbReference type="Pfam" id="PF01458">
    <property type="entry name" value="SUFBD_core"/>
    <property type="match status" value="1"/>
</dbReference>
<accession>A0A812RC10</accession>
<dbReference type="InterPro" id="IPR000825">
    <property type="entry name" value="SUF_FeS_clus_asmbl_SufBD_core"/>
</dbReference>
<evidence type="ECO:0000313" key="3">
    <source>
        <dbReference type="EMBL" id="CAE7433586.1"/>
    </source>
</evidence>
<organism evidence="3 4">
    <name type="scientific">Symbiodinium natans</name>
    <dbReference type="NCBI Taxonomy" id="878477"/>
    <lineage>
        <taxon>Eukaryota</taxon>
        <taxon>Sar</taxon>
        <taxon>Alveolata</taxon>
        <taxon>Dinophyceae</taxon>
        <taxon>Suessiales</taxon>
        <taxon>Symbiodiniaceae</taxon>
        <taxon>Symbiodinium</taxon>
    </lineage>
</organism>
<keyword evidence="4" id="KW-1185">Reference proteome</keyword>
<dbReference type="PANTHER" id="PTHR30508">
    <property type="entry name" value="FES CLUSTER ASSEMBLY PROTEIN SUF"/>
    <property type="match status" value="1"/>
</dbReference>
<evidence type="ECO:0000313" key="4">
    <source>
        <dbReference type="Proteomes" id="UP000604046"/>
    </source>
</evidence>
<dbReference type="GO" id="GO:0016226">
    <property type="term" value="P:iron-sulfur cluster assembly"/>
    <property type="evidence" value="ECO:0007669"/>
    <property type="project" value="InterPro"/>
</dbReference>
<feature type="domain" description="SUF system FeS cluster assembly SufBD core" evidence="2">
    <location>
        <begin position="20"/>
        <end position="53"/>
    </location>
</feature>
<gene>
    <name evidence="3" type="primary">ycf24</name>
    <name evidence="3" type="ORF">SNAT2548_LOCUS23542</name>
</gene>
<comment type="similarity">
    <text evidence="1">Belongs to the iron-sulfur cluster assembly SufBD family.</text>
</comment>
<proteinExistence type="inferred from homology"/>
<dbReference type="InterPro" id="IPR037284">
    <property type="entry name" value="SUF_FeS_clus_asmbl_SufBD_sf"/>
</dbReference>
<reference evidence="3" key="1">
    <citation type="submission" date="2021-02" db="EMBL/GenBank/DDBJ databases">
        <authorList>
            <person name="Dougan E. K."/>
            <person name="Rhodes N."/>
            <person name="Thang M."/>
            <person name="Chan C."/>
        </authorList>
    </citation>
    <scope>NUCLEOTIDE SEQUENCE</scope>
</reference>